<reference evidence="1 2" key="1">
    <citation type="submission" date="2016-07" db="EMBL/GenBank/DDBJ databases">
        <title>Draft genome of Scalindua rubra, obtained from a brine-seawater interface in the Red Sea, sheds light on salt adaptation in anammox bacteria.</title>
        <authorList>
            <person name="Speth D.R."/>
            <person name="Lagkouvardos I."/>
            <person name="Wang Y."/>
            <person name="Qian P.-Y."/>
            <person name="Dutilh B.E."/>
            <person name="Jetten M.S."/>
        </authorList>
    </citation>
    <scope>NUCLEOTIDE SEQUENCE [LARGE SCALE GENOMIC DNA]</scope>
    <source>
        <strain evidence="1">BSI-1</strain>
    </source>
</reference>
<sequence length="78" mass="8804">MSSSVLSEIENKINQLSREEQLCLIEQLAHSLRESTLKDQSILENQLVAMASDPEIQSELKKIDEEFALTESDGLEKV</sequence>
<name>A0A1E3X7J1_9BACT</name>
<gene>
    <name evidence="1" type="ORF">SCARUB_03284</name>
</gene>
<protein>
    <submittedName>
        <fullName evidence="1">Uncharacterized protein</fullName>
    </submittedName>
</protein>
<dbReference type="Proteomes" id="UP000094056">
    <property type="component" value="Unassembled WGS sequence"/>
</dbReference>
<evidence type="ECO:0000313" key="2">
    <source>
        <dbReference type="Proteomes" id="UP000094056"/>
    </source>
</evidence>
<dbReference type="AlphaFoldDB" id="A0A1E3X7J1"/>
<accession>A0A1E3X7J1</accession>
<organism evidence="1 2">
    <name type="scientific">Candidatus Scalindua rubra</name>
    <dbReference type="NCBI Taxonomy" id="1872076"/>
    <lineage>
        <taxon>Bacteria</taxon>
        <taxon>Pseudomonadati</taxon>
        <taxon>Planctomycetota</taxon>
        <taxon>Candidatus Brocadiia</taxon>
        <taxon>Candidatus Brocadiales</taxon>
        <taxon>Candidatus Scalinduaceae</taxon>
        <taxon>Candidatus Scalindua</taxon>
    </lineage>
</organism>
<proteinExistence type="predicted"/>
<evidence type="ECO:0000313" key="1">
    <source>
        <dbReference type="EMBL" id="ODS31593.1"/>
    </source>
</evidence>
<comment type="caution">
    <text evidence="1">The sequence shown here is derived from an EMBL/GenBank/DDBJ whole genome shotgun (WGS) entry which is preliminary data.</text>
</comment>
<dbReference type="EMBL" id="MAYW01000107">
    <property type="protein sequence ID" value="ODS31593.1"/>
    <property type="molecule type" value="Genomic_DNA"/>
</dbReference>